<dbReference type="EMBL" id="JABCRI010000023">
    <property type="protein sequence ID" value="KAF8378205.1"/>
    <property type="molecule type" value="Genomic_DNA"/>
</dbReference>
<keyword evidence="3" id="KW-0408">Iron</keyword>
<dbReference type="Proteomes" id="UP000655225">
    <property type="component" value="Unassembled WGS sequence"/>
</dbReference>
<dbReference type="Gene3D" id="1.10.630.10">
    <property type="entry name" value="Cytochrome P450"/>
    <property type="match status" value="2"/>
</dbReference>
<dbReference type="InterPro" id="IPR001128">
    <property type="entry name" value="Cyt_P450"/>
</dbReference>
<sequence>MGGYGRVLEDQLILLKSEYCQFLDERISIDKGNLSIIESVVSALPAGLIQLGRKFTKIEWQPEGNLSVGMENGIEKAMALALPFPLLQEWLQEQQGTLFQPFSLSLLFFLTLFFLLRLRRSRRLNLPPSPSKLPIIGNLHQLGTLPHRSLHALSKKYGPLMLLHLGQAPTLVVSSAEMAREIMKTHDIAFANRPITTAAKAIFYGGRDVAFAPYSEYWRQMRKICVLELLSVKRVQSLKYVREEEVAVMIEKISPSCSSGATINLSEILNSAINNIVCRSVFGRKYEAEDRKSKFVELSRAATMLLGAFSFGDFFPSLGWIDVLTGFAAKLNTTFRALDAFFDQVIEEHLNSKRYEDDDKKDFVDLLLHVQKGRRNWPQNVFNTTIHLGSLSASRVLEANIHDEKDFDKEDSEAMALALPFTLLQEWTLQEQQGTLFLSLLLFLTLFYLLKFRRTRRLNLPPSPFKLPIIGNLHQLGTLPHRSLHALSKKFGPLMLLHLGHAPTLVVSSAELATEIMKTNDIVFANRPMTTAAKAMLYGCRDVGFSPYGEYWRQVRKICVLELLSVNKVQSLKYVREEEVAVMIENISPSCASGATINLSEILLSISNNIVCRSVLGRKYEEKEGKSKFGELSREVTEYFGVFSFGDFFPSLGWMDVLTGLAAKLNKAFRALDAFFEQVIEEHLNSERDNEDDEKKDFVDILLHVQKHECSGCEVGMVVLEFGVSDGGGCESEAVLVVREEVVVGWW</sequence>
<dbReference type="FunFam" id="1.10.630.10:FF:000217">
    <property type="entry name" value="Os08g0105600 protein"/>
    <property type="match status" value="2"/>
</dbReference>
<evidence type="ECO:0000256" key="1">
    <source>
        <dbReference type="ARBA" id="ARBA00010617"/>
    </source>
</evidence>
<gene>
    <name evidence="4" type="ORF">HHK36_029543</name>
</gene>
<dbReference type="OrthoDB" id="1470350at2759"/>
<evidence type="ECO:0000313" key="4">
    <source>
        <dbReference type="EMBL" id="KAF8378205.1"/>
    </source>
</evidence>
<evidence type="ECO:0000313" key="5">
    <source>
        <dbReference type="Proteomes" id="UP000655225"/>
    </source>
</evidence>
<evidence type="ECO:0000256" key="2">
    <source>
        <dbReference type="ARBA" id="ARBA00022723"/>
    </source>
</evidence>
<name>A0A835CZU3_TETSI</name>
<dbReference type="Pfam" id="PF00067">
    <property type="entry name" value="p450"/>
    <property type="match status" value="2"/>
</dbReference>
<dbReference type="GO" id="GO:0016705">
    <property type="term" value="F:oxidoreductase activity, acting on paired donors, with incorporation or reduction of molecular oxygen"/>
    <property type="evidence" value="ECO:0007669"/>
    <property type="project" value="InterPro"/>
</dbReference>
<dbReference type="GO" id="GO:0004497">
    <property type="term" value="F:monooxygenase activity"/>
    <property type="evidence" value="ECO:0007669"/>
    <property type="project" value="InterPro"/>
</dbReference>
<dbReference type="InterPro" id="IPR036396">
    <property type="entry name" value="Cyt_P450_sf"/>
</dbReference>
<dbReference type="PRINTS" id="PR00463">
    <property type="entry name" value="EP450I"/>
</dbReference>
<reference evidence="4 5" key="1">
    <citation type="submission" date="2020-04" db="EMBL/GenBank/DDBJ databases">
        <title>Plant Genome Project.</title>
        <authorList>
            <person name="Zhang R.-G."/>
        </authorList>
    </citation>
    <scope>NUCLEOTIDE SEQUENCE [LARGE SCALE GENOMIC DNA]</scope>
    <source>
        <strain evidence="4">YNK0</strain>
        <tissue evidence="4">Leaf</tissue>
    </source>
</reference>
<dbReference type="SUPFAM" id="SSF48264">
    <property type="entry name" value="Cytochrome P450"/>
    <property type="match status" value="2"/>
</dbReference>
<dbReference type="GO" id="GO:0005506">
    <property type="term" value="F:iron ion binding"/>
    <property type="evidence" value="ECO:0007669"/>
    <property type="project" value="InterPro"/>
</dbReference>
<dbReference type="PANTHER" id="PTHR47955:SF18">
    <property type="entry name" value="CYTOCHROME P450 71A1-LIKE"/>
    <property type="match status" value="1"/>
</dbReference>
<proteinExistence type="inferred from homology"/>
<evidence type="ECO:0000256" key="3">
    <source>
        <dbReference type="ARBA" id="ARBA00023004"/>
    </source>
</evidence>
<dbReference type="InterPro" id="IPR002401">
    <property type="entry name" value="Cyt_P450_E_grp-I"/>
</dbReference>
<dbReference type="PANTHER" id="PTHR47955">
    <property type="entry name" value="CYTOCHROME P450 FAMILY 71 PROTEIN"/>
    <property type="match status" value="1"/>
</dbReference>
<organism evidence="4 5">
    <name type="scientific">Tetracentron sinense</name>
    <name type="common">Spur-leaf</name>
    <dbReference type="NCBI Taxonomy" id="13715"/>
    <lineage>
        <taxon>Eukaryota</taxon>
        <taxon>Viridiplantae</taxon>
        <taxon>Streptophyta</taxon>
        <taxon>Embryophyta</taxon>
        <taxon>Tracheophyta</taxon>
        <taxon>Spermatophyta</taxon>
        <taxon>Magnoliopsida</taxon>
        <taxon>Trochodendrales</taxon>
        <taxon>Trochodendraceae</taxon>
        <taxon>Tetracentron</taxon>
    </lineage>
</organism>
<protein>
    <recommendedName>
        <fullName evidence="6">Cytochrome P450</fullName>
    </recommendedName>
</protein>
<accession>A0A835CZU3</accession>
<keyword evidence="5" id="KW-1185">Reference proteome</keyword>
<evidence type="ECO:0008006" key="6">
    <source>
        <dbReference type="Google" id="ProtNLM"/>
    </source>
</evidence>
<comment type="similarity">
    <text evidence="1">Belongs to the cytochrome P450 family.</text>
</comment>
<dbReference type="GO" id="GO:0020037">
    <property type="term" value="F:heme binding"/>
    <property type="evidence" value="ECO:0007669"/>
    <property type="project" value="InterPro"/>
</dbReference>
<dbReference type="AlphaFoldDB" id="A0A835CZU3"/>
<comment type="caution">
    <text evidence="4">The sequence shown here is derived from an EMBL/GenBank/DDBJ whole genome shotgun (WGS) entry which is preliminary data.</text>
</comment>
<dbReference type="OMA" id="LANTIVC"/>
<keyword evidence="2" id="KW-0479">Metal-binding</keyword>